<accession>A0ABX0MNY9</accession>
<dbReference type="SUPFAM" id="SSF53756">
    <property type="entry name" value="UDP-Glycosyltransferase/glycogen phosphorylase"/>
    <property type="match status" value="1"/>
</dbReference>
<name>A0ABX0MNY9_9BURK</name>
<gene>
    <name evidence="2" type="ORF">F1735_17490</name>
</gene>
<dbReference type="EMBL" id="WHJF01000045">
    <property type="protein sequence ID" value="NHZ64076.1"/>
    <property type="molecule type" value="Genomic_DNA"/>
</dbReference>
<dbReference type="PANTHER" id="PTHR12526">
    <property type="entry name" value="GLYCOSYLTRANSFERASE"/>
    <property type="match status" value="1"/>
</dbReference>
<dbReference type="Gene3D" id="3.40.50.2000">
    <property type="entry name" value="Glycogen Phosphorylase B"/>
    <property type="match status" value="2"/>
</dbReference>
<evidence type="ECO:0000313" key="2">
    <source>
        <dbReference type="EMBL" id="NHZ64076.1"/>
    </source>
</evidence>
<dbReference type="PANTHER" id="PTHR12526:SF635">
    <property type="entry name" value="GLYCOSYL TRANSFERASE GROUP 1"/>
    <property type="match status" value="1"/>
</dbReference>
<keyword evidence="3" id="KW-1185">Reference proteome</keyword>
<dbReference type="Proteomes" id="UP000610594">
    <property type="component" value="Unassembled WGS sequence"/>
</dbReference>
<dbReference type="Pfam" id="PF13692">
    <property type="entry name" value="Glyco_trans_1_4"/>
    <property type="match status" value="1"/>
</dbReference>
<protein>
    <submittedName>
        <fullName evidence="2">Glycosyltransferase</fullName>
    </submittedName>
</protein>
<evidence type="ECO:0000313" key="3">
    <source>
        <dbReference type="Proteomes" id="UP000610594"/>
    </source>
</evidence>
<feature type="domain" description="Glycosyl transferase family 4" evidence="1">
    <location>
        <begin position="54"/>
        <end position="207"/>
    </location>
</feature>
<evidence type="ECO:0000259" key="1">
    <source>
        <dbReference type="Pfam" id="PF12000"/>
    </source>
</evidence>
<organism evidence="2 3">
    <name type="scientific">Massilia genomosp. 1</name>
    <dbReference type="NCBI Taxonomy" id="2609280"/>
    <lineage>
        <taxon>Bacteria</taxon>
        <taxon>Pseudomonadati</taxon>
        <taxon>Pseudomonadota</taxon>
        <taxon>Betaproteobacteria</taxon>
        <taxon>Burkholderiales</taxon>
        <taxon>Oxalobacteraceae</taxon>
        <taxon>Telluria group</taxon>
        <taxon>Massilia</taxon>
    </lineage>
</organism>
<comment type="caution">
    <text evidence="2">The sequence shown here is derived from an EMBL/GenBank/DDBJ whole genome shotgun (WGS) entry which is preliminary data.</text>
</comment>
<dbReference type="RefSeq" id="WP_167238133.1">
    <property type="nucleotide sequence ID" value="NZ_WHJF01000045.1"/>
</dbReference>
<sequence length="416" mass="45516">MKILFIHQNFPAQFLHLAADLARDPAMQVVALGLHGGAATPGVATPGVATPGVTTPGVTLRRYQLLRAAGADTHPLLAEQETHVRYAEACAACAMQLQRDGFTPDVIYAHPGWGEALFIKDVFPHARLLIYCEYYYALEGQDVGFDPSLPPLSLPERWRLRLRNSTNLLSMELADAALSPTHWQRSTYPAWAQDKISVIHDGVDSERLRFNPAARLALPLAQGAMRTFQPGDEVVSYVARHLEPMRGFQVFMRALPDLLQRRPQAHVIVAGGEAGGYGHAAPGGASWKQHMLAEVGDHIDLARVHFTGQLAPAQYLDLLSISRMHAYWSVPFVLSWSFLEAALSGLPVIASATAPVLEFAARLDVHTVPFFDAAAFADALAERCAAGPQDPRQPRHLPDTDLAQCLARQRQWLGAS</sequence>
<reference evidence="2 3" key="1">
    <citation type="submission" date="2019-10" db="EMBL/GenBank/DDBJ databases">
        <title>Taxonomy of Antarctic Massilia spp.: description of Massilia rubra sp. nov., Massilia aquatica sp. nov., Massilia mucilaginosa sp. nov., Massilia frigida sp. nov. isolated from streams, lakes and regoliths.</title>
        <authorList>
            <person name="Holochova P."/>
            <person name="Sedlacek I."/>
            <person name="Kralova S."/>
            <person name="Maslanova I."/>
            <person name="Busse H.-J."/>
            <person name="Stankova E."/>
            <person name="Vrbovska V."/>
            <person name="Kovarovic V."/>
            <person name="Bartak M."/>
            <person name="Svec P."/>
            <person name="Pantucek R."/>
        </authorList>
    </citation>
    <scope>NUCLEOTIDE SEQUENCE [LARGE SCALE GENOMIC DNA]</scope>
    <source>
        <strain evidence="2 3">CCM 8694</strain>
    </source>
</reference>
<proteinExistence type="predicted"/>
<dbReference type="Pfam" id="PF12000">
    <property type="entry name" value="Glyco_trans_4_3"/>
    <property type="match status" value="1"/>
</dbReference>
<dbReference type="InterPro" id="IPR022623">
    <property type="entry name" value="Glyco_trans_4"/>
</dbReference>